<dbReference type="EMBL" id="JBBMFV010000004">
    <property type="protein sequence ID" value="MEO3940728.1"/>
    <property type="molecule type" value="Genomic_DNA"/>
</dbReference>
<name>A0ABV0GQ97_PAENI</name>
<evidence type="ECO:0000313" key="2">
    <source>
        <dbReference type="Proteomes" id="UP001448614"/>
    </source>
</evidence>
<sequence length="146" mass="14759">MSFVYSQQVNLASVTPGWSGAALPVTVRLRDGNLAGLGNSTDVLDVQRTGSSVNLGSVNLKQNYAKSRKTVLFNAIMTAATETVAGVPRTVVTVTLGSAASGGSGVRTAGAAANMVWTPTSAVTGLTGVACSLAPLTEAGVLDRDF</sequence>
<evidence type="ECO:0000313" key="1">
    <source>
        <dbReference type="EMBL" id="MEO3940728.1"/>
    </source>
</evidence>
<dbReference type="Proteomes" id="UP001448614">
    <property type="component" value="Unassembled WGS sequence"/>
</dbReference>
<protein>
    <submittedName>
        <fullName evidence="1">Uncharacterized protein</fullName>
    </submittedName>
</protein>
<comment type="caution">
    <text evidence="1">The sequence shown here is derived from an EMBL/GenBank/DDBJ whole genome shotgun (WGS) entry which is preliminary data.</text>
</comment>
<organism evidence="1 2">
    <name type="scientific">Paenarthrobacter nicotinovorans</name>
    <name type="common">Arthrobacter nicotinovorans</name>
    <dbReference type="NCBI Taxonomy" id="29320"/>
    <lineage>
        <taxon>Bacteria</taxon>
        <taxon>Bacillati</taxon>
        <taxon>Actinomycetota</taxon>
        <taxon>Actinomycetes</taxon>
        <taxon>Micrococcales</taxon>
        <taxon>Micrococcaceae</taxon>
        <taxon>Paenarthrobacter</taxon>
    </lineage>
</organism>
<accession>A0ABV0GQ97</accession>
<proteinExistence type="predicted"/>
<keyword evidence="2" id="KW-1185">Reference proteome</keyword>
<gene>
    <name evidence="1" type="ORF">V3C41_06550</name>
</gene>
<dbReference type="RefSeq" id="WP_347782149.1">
    <property type="nucleotide sequence ID" value="NZ_JBBMFV010000004.1"/>
</dbReference>
<reference evidence="1 2" key="1">
    <citation type="journal article" date="2024" name="Appl. Microbiol. Biotechnol.">
        <title>Biosynthetic gene clusters with biotechnological applications in novel Antarctic isolates from Actinomycetota.</title>
        <authorList>
            <person name="Bruna P."/>
            <person name="Nunez-Montero K."/>
            <person name="Contreras M.J."/>
            <person name="Leal K."/>
            <person name="Garcia M."/>
            <person name="Abanto M."/>
            <person name="Barrientos L."/>
        </authorList>
    </citation>
    <scope>NUCLEOTIDE SEQUENCE [LARGE SCALE GENOMIC DNA]</scope>
    <source>
        <strain evidence="1 2">Se16.17</strain>
    </source>
</reference>